<dbReference type="RefSeq" id="WP_215923182.1">
    <property type="nucleotide sequence ID" value="NZ_JAHKNI010000018.1"/>
</dbReference>
<organism evidence="1 2">
    <name type="scientific">Nocardia albiluteola</name>
    <dbReference type="NCBI Taxonomy" id="2842303"/>
    <lineage>
        <taxon>Bacteria</taxon>
        <taxon>Bacillati</taxon>
        <taxon>Actinomycetota</taxon>
        <taxon>Actinomycetes</taxon>
        <taxon>Mycobacteriales</taxon>
        <taxon>Nocardiaceae</taxon>
        <taxon>Nocardia</taxon>
    </lineage>
</organism>
<dbReference type="SUPFAM" id="SSF52540">
    <property type="entry name" value="P-loop containing nucleoside triphosphate hydrolases"/>
    <property type="match status" value="1"/>
</dbReference>
<reference evidence="1 2" key="1">
    <citation type="submission" date="2021-06" db="EMBL/GenBank/DDBJ databases">
        <title>Actinomycetes sequencing.</title>
        <authorList>
            <person name="Shan Q."/>
        </authorList>
    </citation>
    <scope>NUCLEOTIDE SEQUENCE [LARGE SCALE GENOMIC DNA]</scope>
    <source>
        <strain evidence="1 2">NEAU-G5</strain>
    </source>
</reference>
<proteinExistence type="predicted"/>
<dbReference type="Proteomes" id="UP000733379">
    <property type="component" value="Unassembled WGS sequence"/>
</dbReference>
<keyword evidence="1" id="KW-0547">Nucleotide-binding</keyword>
<gene>
    <name evidence="1" type="ORF">KO481_36970</name>
</gene>
<dbReference type="Pfam" id="PF13671">
    <property type="entry name" value="AAA_33"/>
    <property type="match status" value="1"/>
</dbReference>
<dbReference type="Gene3D" id="3.40.50.300">
    <property type="entry name" value="P-loop containing nucleotide triphosphate hydrolases"/>
    <property type="match status" value="1"/>
</dbReference>
<dbReference type="InterPro" id="IPR027417">
    <property type="entry name" value="P-loop_NTPase"/>
</dbReference>
<keyword evidence="1" id="KW-0067">ATP-binding</keyword>
<keyword evidence="2" id="KW-1185">Reference proteome</keyword>
<dbReference type="GO" id="GO:0005524">
    <property type="term" value="F:ATP binding"/>
    <property type="evidence" value="ECO:0007669"/>
    <property type="project" value="UniProtKB-KW"/>
</dbReference>
<evidence type="ECO:0000313" key="2">
    <source>
        <dbReference type="Proteomes" id="UP000733379"/>
    </source>
</evidence>
<sequence>MPTLLVLINGLPGSGKTTLGRSLAPALNALFLSKDAVKEALVESIGAAAGIPALGGIAMDTVWSLARAIETAVVVDSWWFRPRDLQFAEAGIARTGAEHAEPLRIGPVVVVDTTSPVDCAGLAAQVGRATMGRGSRR</sequence>
<dbReference type="EMBL" id="JAHKNI010000018">
    <property type="protein sequence ID" value="MBU3067100.1"/>
    <property type="molecule type" value="Genomic_DNA"/>
</dbReference>
<accession>A0ABS6B9X2</accession>
<name>A0ABS6B9X2_9NOCA</name>
<comment type="caution">
    <text evidence="1">The sequence shown here is derived from an EMBL/GenBank/DDBJ whole genome shotgun (WGS) entry which is preliminary data.</text>
</comment>
<protein>
    <submittedName>
        <fullName evidence="1">ATP-binding protein</fullName>
    </submittedName>
</protein>
<evidence type="ECO:0000313" key="1">
    <source>
        <dbReference type="EMBL" id="MBU3067100.1"/>
    </source>
</evidence>